<keyword evidence="1" id="KW-0472">Membrane</keyword>
<dbReference type="AlphaFoldDB" id="H2BXX5"/>
<feature type="transmembrane region" description="Helical" evidence="1">
    <location>
        <begin position="36"/>
        <end position="54"/>
    </location>
</feature>
<reference evidence="3" key="1">
    <citation type="journal article" date="2012" name="Stand. Genomic Sci.">
        <title>Genome sequence of the Antarctic rhodopsins-containing flavobacterium Gillisia limnaea type strain (R-8282(T)).</title>
        <authorList>
            <person name="Riedel T."/>
            <person name="Held B."/>
            <person name="Nolan M."/>
            <person name="Lucas S."/>
            <person name="Lapidus A."/>
            <person name="Tice H."/>
            <person name="Del Rio T.G."/>
            <person name="Cheng J.F."/>
            <person name="Han C."/>
            <person name="Tapia R."/>
            <person name="Goodwin L.A."/>
            <person name="Pitluck S."/>
            <person name="Liolios K."/>
            <person name="Mavromatis K."/>
            <person name="Pagani I."/>
            <person name="Ivanova N."/>
            <person name="Mikhailova N."/>
            <person name="Pati A."/>
            <person name="Chen A."/>
            <person name="Palaniappan K."/>
            <person name="Land M."/>
            <person name="Rohde M."/>
            <person name="Tindall B.J."/>
            <person name="Detter J.C."/>
            <person name="Goker M."/>
            <person name="Bristow J."/>
            <person name="Eisen J.A."/>
            <person name="Markowitz V."/>
            <person name="Hugenholtz P."/>
            <person name="Kyrpides N.C."/>
            <person name="Klenk H.P."/>
            <person name="Woyke T."/>
        </authorList>
    </citation>
    <scope>NUCLEOTIDE SEQUENCE [LARGE SCALE GENOMIC DNA]</scope>
    <source>
        <strain evidence="3">DSM 15749 / LMG 21470 / R-8282</strain>
    </source>
</reference>
<proteinExistence type="predicted"/>
<dbReference type="Proteomes" id="UP000003844">
    <property type="component" value="Unassembled WGS sequence"/>
</dbReference>
<feature type="transmembrane region" description="Helical" evidence="1">
    <location>
        <begin position="7"/>
        <end position="24"/>
    </location>
</feature>
<keyword evidence="1" id="KW-0812">Transmembrane</keyword>
<name>H2BXX5_GILLR</name>
<dbReference type="HOGENOM" id="CLU_2976065_0_0_10"/>
<accession>H2BXX5</accession>
<gene>
    <name evidence="2" type="ORF">Gilli_1484</name>
</gene>
<dbReference type="EMBL" id="JH594606">
    <property type="protein sequence ID" value="EHQ02138.1"/>
    <property type="molecule type" value="Genomic_DNA"/>
</dbReference>
<evidence type="ECO:0000313" key="2">
    <source>
        <dbReference type="EMBL" id="EHQ02138.1"/>
    </source>
</evidence>
<organism evidence="2 3">
    <name type="scientific">Gillisia limnaea (strain DSM 15749 / LMG 21470 / R-8282)</name>
    <dbReference type="NCBI Taxonomy" id="865937"/>
    <lineage>
        <taxon>Bacteria</taxon>
        <taxon>Pseudomonadati</taxon>
        <taxon>Bacteroidota</taxon>
        <taxon>Flavobacteriia</taxon>
        <taxon>Flavobacteriales</taxon>
        <taxon>Flavobacteriaceae</taxon>
        <taxon>Gillisia</taxon>
    </lineage>
</organism>
<dbReference type="RefSeq" id="WP_006988450.1">
    <property type="nucleotide sequence ID" value="NZ_JH594606.1"/>
</dbReference>
<sequence length="60" mass="6510">MNKRKIGIGIMIFAIFIIGIGIGLKFSNSQMNTNMFTIGGLILNAIGLLILVTANKRTDK</sequence>
<keyword evidence="3" id="KW-1185">Reference proteome</keyword>
<keyword evidence="1" id="KW-1133">Transmembrane helix</keyword>
<evidence type="ECO:0000313" key="3">
    <source>
        <dbReference type="Proteomes" id="UP000003844"/>
    </source>
</evidence>
<protein>
    <submittedName>
        <fullName evidence="2">Uncharacterized protein</fullName>
    </submittedName>
</protein>
<evidence type="ECO:0000256" key="1">
    <source>
        <dbReference type="SAM" id="Phobius"/>
    </source>
</evidence>